<proteinExistence type="predicted"/>
<dbReference type="EMBL" id="FWXR01000003">
    <property type="protein sequence ID" value="SMC51765.1"/>
    <property type="molecule type" value="Genomic_DNA"/>
</dbReference>
<dbReference type="RefSeq" id="WP_084408955.1">
    <property type="nucleotide sequence ID" value="NZ_FWXR01000003.1"/>
</dbReference>
<accession>A0A1W1ZTF9</accession>
<dbReference type="Proteomes" id="UP000192656">
    <property type="component" value="Unassembled WGS sequence"/>
</dbReference>
<gene>
    <name evidence="1" type="ORF">SAMN06297251_103125</name>
</gene>
<protein>
    <submittedName>
        <fullName evidence="1">Uncharacterized protein</fullName>
    </submittedName>
</protein>
<dbReference type="OrthoDB" id="8442700at2"/>
<evidence type="ECO:0000313" key="2">
    <source>
        <dbReference type="Proteomes" id="UP000192656"/>
    </source>
</evidence>
<evidence type="ECO:0000313" key="1">
    <source>
        <dbReference type="EMBL" id="SMC51765.1"/>
    </source>
</evidence>
<keyword evidence="2" id="KW-1185">Reference proteome</keyword>
<organism evidence="1 2">
    <name type="scientific">Fulvimarina manganoxydans</name>
    <dbReference type="NCBI Taxonomy" id="937218"/>
    <lineage>
        <taxon>Bacteria</taxon>
        <taxon>Pseudomonadati</taxon>
        <taxon>Pseudomonadota</taxon>
        <taxon>Alphaproteobacteria</taxon>
        <taxon>Hyphomicrobiales</taxon>
        <taxon>Aurantimonadaceae</taxon>
        <taxon>Fulvimarina</taxon>
    </lineage>
</organism>
<sequence length="361" mass="40888">MPTIYELGRSMRDRMPWTVGRKILEQHDVSRGRGWDNTLEKLADEDIDFSGVIEPVRLSLFEHTLCGEKLSRFYRVDSRTMSEFREAAFDLRPNDSIFRDKFPIVVDEDDLRGAPLGHTLIDVSQTDTGTAIIFSSVRSVMVREELHPEDFPLGSAAAKGNYDEIIGIKNKRVQGLDIVWLPEQGDIAEVRVDYPHGMLRNAGEYAHDKVRSHLMAELGRDYLGEPINLFPLISRMYHDHAEGSVVELAFGTTTASLKHEKMRRGSISLRDERYHRGGLAALSAPISPFKVSIEWERAIDERMRSKPELNLHSNSRTSGSEQPVLLDAVIRNCMGVEDYEFVRGRILQHLASVISLESAEA</sequence>
<name>A0A1W1ZTF9_9HYPH</name>
<dbReference type="AlphaFoldDB" id="A0A1W1ZTF9"/>
<reference evidence="1 2" key="1">
    <citation type="submission" date="2017-04" db="EMBL/GenBank/DDBJ databases">
        <authorList>
            <person name="Afonso C.L."/>
            <person name="Miller P.J."/>
            <person name="Scott M.A."/>
            <person name="Spackman E."/>
            <person name="Goraichik I."/>
            <person name="Dimitrov K.M."/>
            <person name="Suarez D.L."/>
            <person name="Swayne D.E."/>
        </authorList>
    </citation>
    <scope>NUCLEOTIDE SEQUENCE [LARGE SCALE GENOMIC DNA]</scope>
    <source>
        <strain evidence="1 2">CGMCC 1.10972</strain>
    </source>
</reference>